<keyword evidence="1" id="KW-0472">Membrane</keyword>
<reference evidence="2 3" key="1">
    <citation type="submission" date="2015-04" db="EMBL/GenBank/DDBJ databases">
        <title>Complete Genome Sequence of Kosmotoga pacifica SLHLJ1.</title>
        <authorList>
            <person name="Jiang L.J."/>
            <person name="Shao Z.Z."/>
            <person name="Jebbar M."/>
        </authorList>
    </citation>
    <scope>NUCLEOTIDE SEQUENCE [LARGE SCALE GENOMIC DNA]</scope>
    <source>
        <strain evidence="2 3">SLHLJ1</strain>
    </source>
</reference>
<organism evidence="2 3">
    <name type="scientific">Kosmotoga pacifica</name>
    <dbReference type="NCBI Taxonomy" id="1330330"/>
    <lineage>
        <taxon>Bacteria</taxon>
        <taxon>Thermotogati</taxon>
        <taxon>Thermotogota</taxon>
        <taxon>Thermotogae</taxon>
        <taxon>Kosmotogales</taxon>
        <taxon>Kosmotogaceae</taxon>
        <taxon>Kosmotoga</taxon>
    </lineage>
</organism>
<gene>
    <name evidence="2" type="ORF">IX53_08390</name>
</gene>
<protein>
    <submittedName>
        <fullName evidence="2">Uncharacterized protein</fullName>
    </submittedName>
</protein>
<accession>A0A0G2ZCJ8</accession>
<name>A0A0G2ZCJ8_9BACT</name>
<feature type="transmembrane region" description="Helical" evidence="1">
    <location>
        <begin position="6"/>
        <end position="27"/>
    </location>
</feature>
<dbReference type="AlphaFoldDB" id="A0A0G2ZCJ8"/>
<evidence type="ECO:0000313" key="2">
    <source>
        <dbReference type="EMBL" id="AKI97826.1"/>
    </source>
</evidence>
<dbReference type="PATRIC" id="fig|1330330.3.peg.1705"/>
<proteinExistence type="predicted"/>
<dbReference type="OrthoDB" id="9886239at2"/>
<dbReference type="EMBL" id="CP011232">
    <property type="protein sequence ID" value="AKI97826.1"/>
    <property type="molecule type" value="Genomic_DNA"/>
</dbReference>
<dbReference type="STRING" id="1330330.IX53_08390"/>
<dbReference type="RefSeq" id="WP_047754961.1">
    <property type="nucleotide sequence ID" value="NZ_CAJUHA010000005.1"/>
</dbReference>
<evidence type="ECO:0000313" key="3">
    <source>
        <dbReference type="Proteomes" id="UP000035159"/>
    </source>
</evidence>
<keyword evidence="3" id="KW-1185">Reference proteome</keyword>
<sequence>MFEDLVLLGIAFVVYSFFIRWITLYLWHGKRVIASVASRAVDTFKKVKASAPVSKREVIESKIRKIKNWASHRGNVHFSD</sequence>
<dbReference type="KEGG" id="kpf:IX53_08390"/>
<keyword evidence="1" id="KW-1133">Transmembrane helix</keyword>
<dbReference type="Proteomes" id="UP000035159">
    <property type="component" value="Chromosome"/>
</dbReference>
<evidence type="ECO:0000256" key="1">
    <source>
        <dbReference type="SAM" id="Phobius"/>
    </source>
</evidence>
<keyword evidence="1" id="KW-0812">Transmembrane</keyword>